<evidence type="ECO:0000256" key="2">
    <source>
        <dbReference type="SAM" id="MobiDB-lite"/>
    </source>
</evidence>
<evidence type="ECO:0000313" key="3">
    <source>
        <dbReference type="EMBL" id="KAF8752364.1"/>
    </source>
</evidence>
<feature type="region of interest" description="Disordered" evidence="2">
    <location>
        <begin position="1"/>
        <end position="21"/>
    </location>
</feature>
<protein>
    <submittedName>
        <fullName evidence="3">Uncharacterized protein</fullName>
    </submittedName>
</protein>
<keyword evidence="1" id="KW-0175">Coiled coil</keyword>
<comment type="caution">
    <text evidence="3">The sequence shown here is derived from an EMBL/GenBank/DDBJ whole genome shotgun (WGS) entry which is preliminary data.</text>
</comment>
<organism evidence="3 4">
    <name type="scientific">Rhizoctonia solani</name>
    <dbReference type="NCBI Taxonomy" id="456999"/>
    <lineage>
        <taxon>Eukaryota</taxon>
        <taxon>Fungi</taxon>
        <taxon>Dikarya</taxon>
        <taxon>Basidiomycota</taxon>
        <taxon>Agaricomycotina</taxon>
        <taxon>Agaricomycetes</taxon>
        <taxon>Cantharellales</taxon>
        <taxon>Ceratobasidiaceae</taxon>
        <taxon>Rhizoctonia</taxon>
    </lineage>
</organism>
<feature type="region of interest" description="Disordered" evidence="2">
    <location>
        <begin position="89"/>
        <end position="122"/>
    </location>
</feature>
<dbReference type="EMBL" id="JACYCF010000016">
    <property type="protein sequence ID" value="KAF8752364.1"/>
    <property type="molecule type" value="Genomic_DNA"/>
</dbReference>
<dbReference type="AlphaFoldDB" id="A0A8H7IA31"/>
<feature type="compositionally biased region" description="Polar residues" evidence="2">
    <location>
        <begin position="1"/>
        <end position="10"/>
    </location>
</feature>
<evidence type="ECO:0000313" key="4">
    <source>
        <dbReference type="Proteomes" id="UP000614334"/>
    </source>
</evidence>
<proteinExistence type="predicted"/>
<name>A0A8H7IA31_9AGAM</name>
<feature type="coiled-coil region" evidence="1">
    <location>
        <begin position="44"/>
        <end position="78"/>
    </location>
</feature>
<evidence type="ECO:0000256" key="1">
    <source>
        <dbReference type="SAM" id="Coils"/>
    </source>
</evidence>
<sequence length="122" mass="13236">MATRSRSSACPASPLDQRELGPTLLATTVESTSLEPKVYGEVFLEQAISLILGLQNQVLQLKQKLEETKEAAKEAQDWMRAVNQTSLALRLGVEPPHTRRPETPGSGGHAQAPTQNQPYSSA</sequence>
<feature type="compositionally biased region" description="Polar residues" evidence="2">
    <location>
        <begin position="112"/>
        <end position="122"/>
    </location>
</feature>
<gene>
    <name evidence="3" type="ORF">RHS01_07837</name>
</gene>
<reference evidence="3" key="1">
    <citation type="submission" date="2020-09" db="EMBL/GenBank/DDBJ databases">
        <title>Comparative genome analyses of four rice-infecting Rhizoctonia solani isolates reveal extensive enrichment of homogalacturonan modification genes.</title>
        <authorList>
            <person name="Lee D.-Y."/>
            <person name="Jeon J."/>
            <person name="Kim K.-T."/>
            <person name="Cheong K."/>
            <person name="Song H."/>
            <person name="Choi G."/>
            <person name="Ko J."/>
            <person name="Opiyo S.O."/>
            <person name="Zuo S."/>
            <person name="Madhav S."/>
            <person name="Lee Y.-H."/>
            <person name="Wang G.-L."/>
        </authorList>
    </citation>
    <scope>NUCLEOTIDE SEQUENCE</scope>
    <source>
        <strain evidence="3">AG1-IA B2</strain>
    </source>
</reference>
<accession>A0A8H7IA31</accession>
<dbReference type="Proteomes" id="UP000614334">
    <property type="component" value="Unassembled WGS sequence"/>
</dbReference>